<keyword evidence="2" id="KW-1185">Reference proteome</keyword>
<dbReference type="Proteomes" id="UP000814033">
    <property type="component" value="Unassembled WGS sequence"/>
</dbReference>
<evidence type="ECO:0000313" key="1">
    <source>
        <dbReference type="EMBL" id="KAI0039880.1"/>
    </source>
</evidence>
<dbReference type="EMBL" id="MU276252">
    <property type="protein sequence ID" value="KAI0039880.1"/>
    <property type="molecule type" value="Genomic_DNA"/>
</dbReference>
<reference evidence="1" key="1">
    <citation type="submission" date="2021-02" db="EMBL/GenBank/DDBJ databases">
        <authorList>
            <consortium name="DOE Joint Genome Institute"/>
            <person name="Ahrendt S."/>
            <person name="Looney B.P."/>
            <person name="Miyauchi S."/>
            <person name="Morin E."/>
            <person name="Drula E."/>
            <person name="Courty P.E."/>
            <person name="Chicoki N."/>
            <person name="Fauchery L."/>
            <person name="Kohler A."/>
            <person name="Kuo A."/>
            <person name="Labutti K."/>
            <person name="Pangilinan J."/>
            <person name="Lipzen A."/>
            <person name="Riley R."/>
            <person name="Andreopoulos W."/>
            <person name="He G."/>
            <person name="Johnson J."/>
            <person name="Barry K.W."/>
            <person name="Grigoriev I.V."/>
            <person name="Nagy L."/>
            <person name="Hibbett D."/>
            <person name="Henrissat B."/>
            <person name="Matheny P.B."/>
            <person name="Labbe J."/>
            <person name="Martin F."/>
        </authorList>
    </citation>
    <scope>NUCLEOTIDE SEQUENCE</scope>
    <source>
        <strain evidence="1">FP105234-sp</strain>
    </source>
</reference>
<reference evidence="1" key="2">
    <citation type="journal article" date="2022" name="New Phytol.">
        <title>Evolutionary transition to the ectomycorrhizal habit in the genomes of a hyperdiverse lineage of mushroom-forming fungi.</title>
        <authorList>
            <person name="Looney B."/>
            <person name="Miyauchi S."/>
            <person name="Morin E."/>
            <person name="Drula E."/>
            <person name="Courty P.E."/>
            <person name="Kohler A."/>
            <person name="Kuo A."/>
            <person name="LaButti K."/>
            <person name="Pangilinan J."/>
            <person name="Lipzen A."/>
            <person name="Riley R."/>
            <person name="Andreopoulos W."/>
            <person name="He G."/>
            <person name="Johnson J."/>
            <person name="Nolan M."/>
            <person name="Tritt A."/>
            <person name="Barry K.W."/>
            <person name="Grigoriev I.V."/>
            <person name="Nagy L.G."/>
            <person name="Hibbett D."/>
            <person name="Henrissat B."/>
            <person name="Matheny P.B."/>
            <person name="Labbe J."/>
            <person name="Martin F.M."/>
        </authorList>
    </citation>
    <scope>NUCLEOTIDE SEQUENCE</scope>
    <source>
        <strain evidence="1">FP105234-sp</strain>
    </source>
</reference>
<proteinExistence type="predicted"/>
<name>A0ACB8R6Y8_9AGAM</name>
<organism evidence="1 2">
    <name type="scientific">Auriscalpium vulgare</name>
    <dbReference type="NCBI Taxonomy" id="40419"/>
    <lineage>
        <taxon>Eukaryota</taxon>
        <taxon>Fungi</taxon>
        <taxon>Dikarya</taxon>
        <taxon>Basidiomycota</taxon>
        <taxon>Agaricomycotina</taxon>
        <taxon>Agaricomycetes</taxon>
        <taxon>Russulales</taxon>
        <taxon>Auriscalpiaceae</taxon>
        <taxon>Auriscalpium</taxon>
    </lineage>
</organism>
<accession>A0ACB8R6Y8</accession>
<comment type="caution">
    <text evidence="1">The sequence shown here is derived from an EMBL/GenBank/DDBJ whole genome shotgun (WGS) entry which is preliminary data.</text>
</comment>
<protein>
    <submittedName>
        <fullName evidence="1">Uncharacterized protein</fullName>
    </submittedName>
</protein>
<gene>
    <name evidence="1" type="ORF">FA95DRAFT_1577308</name>
</gene>
<sequence length="283" mass="31416">MISLAVQTRTQSPGMLPTHMIMQGVSQSWHTLQEIEMEKRAAAQCQQLLQEQQEQQAQQAWQQRARQQQHFYICTCKSQSPRFNQRSGSTSLVAGGSEQQQTPAAGASATGMRALSLQDLQLRIQEQRQLEEVEQQLRAARIASSNFCRVSPPTPSPRVISTWAVGVMSSSMLTVSQVVPLNIQLQQLRAEGGVAHHGDQADGGEAQAQGGEAQAQGCQDFTHEKRVAATERDPAASRAQREPARLREQDKSKTTRDKMRVIDKSAANFWAVFKGCWQVEMGY</sequence>
<evidence type="ECO:0000313" key="2">
    <source>
        <dbReference type="Proteomes" id="UP000814033"/>
    </source>
</evidence>